<evidence type="ECO:0000313" key="3">
    <source>
        <dbReference type="Proteomes" id="UP000050277"/>
    </source>
</evidence>
<comment type="caution">
    <text evidence="2">The sequence shown here is derived from an EMBL/GenBank/DDBJ whole genome shotgun (WGS) entry which is preliminary data.</text>
</comment>
<keyword evidence="1" id="KW-0472">Membrane</keyword>
<gene>
    <name evidence="2" type="ORF">SE18_26460</name>
</gene>
<organism evidence="2 3">
    <name type="scientific">Herpetosiphon geysericola</name>
    <dbReference type="NCBI Taxonomy" id="70996"/>
    <lineage>
        <taxon>Bacteria</taxon>
        <taxon>Bacillati</taxon>
        <taxon>Chloroflexota</taxon>
        <taxon>Chloroflexia</taxon>
        <taxon>Herpetosiphonales</taxon>
        <taxon>Herpetosiphonaceae</taxon>
        <taxon>Herpetosiphon</taxon>
    </lineage>
</organism>
<dbReference type="OrthoDB" id="161774at2"/>
<dbReference type="AlphaFoldDB" id="A0A0P6XVX8"/>
<evidence type="ECO:0000313" key="2">
    <source>
        <dbReference type="EMBL" id="KPL79497.1"/>
    </source>
</evidence>
<accession>A0A0P6XVX8</accession>
<proteinExistence type="predicted"/>
<keyword evidence="3" id="KW-1185">Reference proteome</keyword>
<dbReference type="RefSeq" id="WP_054537470.1">
    <property type="nucleotide sequence ID" value="NZ_LGKP01000046.1"/>
</dbReference>
<keyword evidence="1" id="KW-1133">Transmembrane helix</keyword>
<evidence type="ECO:0000256" key="1">
    <source>
        <dbReference type="SAM" id="Phobius"/>
    </source>
</evidence>
<dbReference type="Gene3D" id="1.20.210.10">
    <property type="entry name" value="Cytochrome c oxidase-like, subunit I domain"/>
    <property type="match status" value="1"/>
</dbReference>
<protein>
    <submittedName>
        <fullName evidence="2">Uncharacterized protein</fullName>
    </submittedName>
</protein>
<dbReference type="EMBL" id="LGKP01000046">
    <property type="protein sequence ID" value="KPL79497.1"/>
    <property type="molecule type" value="Genomic_DNA"/>
</dbReference>
<feature type="transmembrane region" description="Helical" evidence="1">
    <location>
        <begin position="12"/>
        <end position="33"/>
    </location>
</feature>
<dbReference type="Proteomes" id="UP000050277">
    <property type="component" value="Unassembled WGS sequence"/>
</dbReference>
<feature type="transmembrane region" description="Helical" evidence="1">
    <location>
        <begin position="81"/>
        <end position="99"/>
    </location>
</feature>
<feature type="transmembrane region" description="Helical" evidence="1">
    <location>
        <begin position="111"/>
        <end position="134"/>
    </location>
</feature>
<reference evidence="2 3" key="1">
    <citation type="submission" date="2015-07" db="EMBL/GenBank/DDBJ databases">
        <title>Whole genome sequence of Herpetosiphon geysericola DSM 7119.</title>
        <authorList>
            <person name="Hemp J."/>
            <person name="Ward L.M."/>
            <person name="Pace L.A."/>
            <person name="Fischer W.W."/>
        </authorList>
    </citation>
    <scope>NUCLEOTIDE SEQUENCE [LARGE SCALE GENOMIC DNA]</scope>
    <source>
        <strain evidence="2 3">DSM 7119</strain>
    </source>
</reference>
<dbReference type="InterPro" id="IPR036927">
    <property type="entry name" value="Cyt_c_oxase-like_su1_sf"/>
</dbReference>
<name>A0A0P6XVX8_9CHLR</name>
<keyword evidence="1" id="KW-0812">Transmembrane</keyword>
<feature type="transmembrane region" description="Helical" evidence="1">
    <location>
        <begin position="45"/>
        <end position="69"/>
    </location>
</feature>
<sequence>MPTLARYYIRTAFVWLVLAFAIGIAMLTSQLWALKTNPLAALQIVFYHALMVGWVTQLIVGVAIWLFPVHSREQPRGNENVAWAAYATFNLGLGLRSIVEPLLQWAPSGLVKWAIVGAACLQVAALWLILLMLWPRVKAKVSKAK</sequence>